<feature type="domain" description="D-isomer specific 2-hydroxyacid dehydrogenase NAD-binding" evidence="4">
    <location>
        <begin position="126"/>
        <end position="322"/>
    </location>
</feature>
<dbReference type="InterPro" id="IPR029753">
    <property type="entry name" value="D-isomer_DH_CS"/>
</dbReference>
<comment type="similarity">
    <text evidence="1">Belongs to the D-isomer specific 2-hydroxyacid dehydrogenase family.</text>
</comment>
<dbReference type="SUPFAM" id="SSF52283">
    <property type="entry name" value="Formate/glycerate dehydrogenase catalytic domain-like"/>
    <property type="match status" value="1"/>
</dbReference>
<sequence>MATKILVAVLDDYHGLAPAHFNKLDGSVYAVDFFPETLRPYNHAETSQEERDKLVKRLEPYEVIATMRERTAFPRDLIDRLPRLRLLLSSGSRNKAIDMEACKARGIPVTATEDAAAISNTVEHIVSLILAVCRNIVPHDTAVKTGKWQTAFVNSLAGKRLGLVGLGRLGASVGRIMKAAFGMEVVAWSANLRQDVADEQAKSQGLPVQGEDGEKTFKAVSRRELFETSDVVSVHLVLSDRSRGLMTKEDLSRMKPSSFFVNTSRGPLVVERDLLDILKAGRIAGAALDVFDIEPLPRDSEWRSLDWGSGGTSQVLLTPHVAFVEEKTMDSFYRQQVGELLLWSGGEPLKRTMY</sequence>
<keyword evidence="3" id="KW-0520">NAD</keyword>
<dbReference type="Pfam" id="PF02826">
    <property type="entry name" value="2-Hacid_dh_C"/>
    <property type="match status" value="1"/>
</dbReference>
<accession>A0A367L9X6</accession>
<dbReference type="EMBL" id="LKCN02000010">
    <property type="protein sequence ID" value="RCI11216.1"/>
    <property type="molecule type" value="Genomic_DNA"/>
</dbReference>
<dbReference type="Proteomes" id="UP000253664">
    <property type="component" value="Unassembled WGS sequence"/>
</dbReference>
<dbReference type="PANTHER" id="PTHR42789">
    <property type="entry name" value="D-ISOMER SPECIFIC 2-HYDROXYACID DEHYDROGENASE FAMILY PROTEIN (AFU_ORTHOLOGUE AFUA_6G10090)"/>
    <property type="match status" value="1"/>
</dbReference>
<evidence type="ECO:0000256" key="2">
    <source>
        <dbReference type="ARBA" id="ARBA00023002"/>
    </source>
</evidence>
<evidence type="ECO:0000313" key="5">
    <source>
        <dbReference type="EMBL" id="RCI11216.1"/>
    </source>
</evidence>
<proteinExistence type="inferred from homology"/>
<dbReference type="PANTHER" id="PTHR42789:SF1">
    <property type="entry name" value="D-ISOMER SPECIFIC 2-HYDROXYACID DEHYDROGENASE FAMILY PROTEIN (AFU_ORTHOLOGUE AFUA_6G10090)"/>
    <property type="match status" value="1"/>
</dbReference>
<dbReference type="AlphaFoldDB" id="A0A367L9X6"/>
<evidence type="ECO:0000259" key="4">
    <source>
        <dbReference type="Pfam" id="PF02826"/>
    </source>
</evidence>
<dbReference type="CDD" id="cd12169">
    <property type="entry name" value="PGDH_like_1"/>
    <property type="match status" value="1"/>
</dbReference>
<evidence type="ECO:0000256" key="3">
    <source>
        <dbReference type="ARBA" id="ARBA00023027"/>
    </source>
</evidence>
<dbReference type="OrthoDB" id="298012at2759"/>
<protein>
    <recommendedName>
        <fullName evidence="4">D-isomer specific 2-hydroxyacid dehydrogenase NAD-binding domain-containing protein</fullName>
    </recommendedName>
</protein>
<evidence type="ECO:0000256" key="1">
    <source>
        <dbReference type="ARBA" id="ARBA00005854"/>
    </source>
</evidence>
<dbReference type="InterPro" id="IPR050857">
    <property type="entry name" value="D-2-hydroxyacid_DH"/>
</dbReference>
<evidence type="ECO:0000313" key="6">
    <source>
        <dbReference type="Proteomes" id="UP000253664"/>
    </source>
</evidence>
<dbReference type="InterPro" id="IPR006140">
    <property type="entry name" value="D-isomer_DH_NAD-bd"/>
</dbReference>
<dbReference type="SUPFAM" id="SSF51735">
    <property type="entry name" value="NAD(P)-binding Rossmann-fold domains"/>
    <property type="match status" value="1"/>
</dbReference>
<keyword evidence="6" id="KW-1185">Reference proteome</keyword>
<dbReference type="PROSITE" id="PS00671">
    <property type="entry name" value="D_2_HYDROXYACID_DH_3"/>
    <property type="match status" value="1"/>
</dbReference>
<dbReference type="InterPro" id="IPR036291">
    <property type="entry name" value="NAD(P)-bd_dom_sf"/>
</dbReference>
<organism evidence="5 6">
    <name type="scientific">Ophiocordyceps polyrhachis-furcata BCC 54312</name>
    <dbReference type="NCBI Taxonomy" id="1330021"/>
    <lineage>
        <taxon>Eukaryota</taxon>
        <taxon>Fungi</taxon>
        <taxon>Dikarya</taxon>
        <taxon>Ascomycota</taxon>
        <taxon>Pezizomycotina</taxon>
        <taxon>Sordariomycetes</taxon>
        <taxon>Hypocreomycetidae</taxon>
        <taxon>Hypocreales</taxon>
        <taxon>Ophiocordycipitaceae</taxon>
        <taxon>Ophiocordyceps</taxon>
    </lineage>
</organism>
<dbReference type="GO" id="GO:0016616">
    <property type="term" value="F:oxidoreductase activity, acting on the CH-OH group of donors, NAD or NADP as acceptor"/>
    <property type="evidence" value="ECO:0007669"/>
    <property type="project" value="InterPro"/>
</dbReference>
<keyword evidence="2" id="KW-0560">Oxidoreductase</keyword>
<dbReference type="STRING" id="1330021.A0A367L9X6"/>
<gene>
    <name evidence="5" type="ORF">L249_7645</name>
</gene>
<comment type="caution">
    <text evidence="5">The sequence shown here is derived from an EMBL/GenBank/DDBJ whole genome shotgun (WGS) entry which is preliminary data.</text>
</comment>
<reference evidence="5 6" key="1">
    <citation type="journal article" date="2015" name="BMC Genomics">
        <title>Insights from the genome of Ophiocordyceps polyrhachis-furcata to pathogenicity and host specificity in insect fungi.</title>
        <authorList>
            <person name="Wichadakul D."/>
            <person name="Kobmoo N."/>
            <person name="Ingsriswang S."/>
            <person name="Tangphatsornruang S."/>
            <person name="Chantasingh D."/>
            <person name="Luangsa-ard J.J."/>
            <person name="Eurwilaichitr L."/>
        </authorList>
    </citation>
    <scope>NUCLEOTIDE SEQUENCE [LARGE SCALE GENOMIC DNA]</scope>
    <source>
        <strain evidence="5 6">BCC 54312</strain>
    </source>
</reference>
<dbReference type="Gene3D" id="3.40.50.720">
    <property type="entry name" value="NAD(P)-binding Rossmann-like Domain"/>
    <property type="match status" value="2"/>
</dbReference>
<name>A0A367L9X6_9HYPO</name>
<dbReference type="GO" id="GO:0051287">
    <property type="term" value="F:NAD binding"/>
    <property type="evidence" value="ECO:0007669"/>
    <property type="project" value="InterPro"/>
</dbReference>